<comment type="similarity">
    <text evidence="1">Belongs to the amidase family.</text>
</comment>
<dbReference type="Gene3D" id="3.90.1300.10">
    <property type="entry name" value="Amidase signature (AS) domain"/>
    <property type="match status" value="1"/>
</dbReference>
<evidence type="ECO:0000313" key="5">
    <source>
        <dbReference type="Proteomes" id="UP000800981"/>
    </source>
</evidence>
<evidence type="ECO:0000256" key="1">
    <source>
        <dbReference type="ARBA" id="ARBA00009199"/>
    </source>
</evidence>
<dbReference type="SUPFAM" id="SSF75304">
    <property type="entry name" value="Amidase signature (AS) enzymes"/>
    <property type="match status" value="1"/>
</dbReference>
<dbReference type="PROSITE" id="PS51318">
    <property type="entry name" value="TAT"/>
    <property type="match status" value="1"/>
</dbReference>
<gene>
    <name evidence="4" type="ORF">G9H71_12200</name>
</gene>
<reference evidence="4 5" key="1">
    <citation type="submission" date="2020-03" db="EMBL/GenBank/DDBJ databases">
        <title>Two novel Motilibacter sp.</title>
        <authorList>
            <person name="Liu S."/>
        </authorList>
    </citation>
    <scope>NUCLEOTIDE SEQUENCE [LARGE SCALE GENOMIC DNA]</scope>
    <source>
        <strain evidence="4 5">E257</strain>
    </source>
</reference>
<feature type="region of interest" description="Disordered" evidence="2">
    <location>
        <begin position="213"/>
        <end position="235"/>
    </location>
</feature>
<dbReference type="InterPro" id="IPR023631">
    <property type="entry name" value="Amidase_dom"/>
</dbReference>
<protein>
    <submittedName>
        <fullName evidence="4">Amidase</fullName>
    </submittedName>
</protein>
<dbReference type="RefSeq" id="WP_166282166.1">
    <property type="nucleotide sequence ID" value="NZ_JAANNP010000007.1"/>
</dbReference>
<dbReference type="InterPro" id="IPR000120">
    <property type="entry name" value="Amidase"/>
</dbReference>
<dbReference type="Pfam" id="PF01425">
    <property type="entry name" value="Amidase"/>
    <property type="match status" value="1"/>
</dbReference>
<dbReference type="Proteomes" id="UP000800981">
    <property type="component" value="Unassembled WGS sequence"/>
</dbReference>
<sequence>MRDENGYLDKGLARRTFLARSLAVTAAASAGQLAWGPTAAEAATSVKYRTPRSAPLATFRADAWVAPRPEALADPTELTIAEAAYQIKNGKLTPVGLVEAYLARINAFESVYKAFNTLRTDHVLAEARALTGGASAKTPLYGIPLAIKDNYFTKGTLTTANSYIFADFVPPFDATAVARLKLAGGLVLGKMQMGPLATTRATTPNGTVTTVNAWTPNDPSYDPAGSSTGSATATAGRLATSSIGTQTGGSIIGPSQQQGLTGLKPTMGRISLYGIVPLTYTRDHPGPLARDAKDAAIMLTAMAGEDPNDFRTQGLPDPPDYIRAATPVVTGGKPAIRSRTKIGVIPNYVSGADAALRGQFLDTLSSIHKVDLVEVPLPAEWSLLTDTFNAVRLPERSEPFKQFLKKDLKQFGVSLGSWMQGLFLSGDEWITGQRAKYELLERVMDTFFDKCDVVLQTSVVPFDILGLPEITFPIGFVNRNGLPTPRGCILGGSPYAEDRLLEVAAAYQQVTDFHLRRPANPVSSPVARAAVAAPLRLTPEQATALSE</sequence>
<dbReference type="InterPro" id="IPR036928">
    <property type="entry name" value="AS_sf"/>
</dbReference>
<dbReference type="PANTHER" id="PTHR11895:SF7">
    <property type="entry name" value="GLUTAMYL-TRNA(GLN) AMIDOTRANSFERASE SUBUNIT A, MITOCHONDRIAL"/>
    <property type="match status" value="1"/>
</dbReference>
<feature type="compositionally biased region" description="Low complexity" evidence="2">
    <location>
        <begin position="224"/>
        <end position="235"/>
    </location>
</feature>
<accession>A0ABX0GUF6</accession>
<dbReference type="EMBL" id="JAANNP010000007">
    <property type="protein sequence ID" value="NHC14539.1"/>
    <property type="molecule type" value="Genomic_DNA"/>
</dbReference>
<name>A0ABX0GUF6_9ACTN</name>
<dbReference type="InterPro" id="IPR006311">
    <property type="entry name" value="TAT_signal"/>
</dbReference>
<keyword evidence="5" id="KW-1185">Reference proteome</keyword>
<evidence type="ECO:0000259" key="3">
    <source>
        <dbReference type="Pfam" id="PF01425"/>
    </source>
</evidence>
<comment type="caution">
    <text evidence="4">The sequence shown here is derived from an EMBL/GenBank/DDBJ whole genome shotgun (WGS) entry which is preliminary data.</text>
</comment>
<feature type="domain" description="Amidase" evidence="3">
    <location>
        <begin position="97"/>
        <end position="397"/>
    </location>
</feature>
<dbReference type="PANTHER" id="PTHR11895">
    <property type="entry name" value="TRANSAMIDASE"/>
    <property type="match status" value="1"/>
</dbReference>
<organism evidence="4 5">
    <name type="scientific">Motilibacter deserti</name>
    <dbReference type="NCBI Taxonomy" id="2714956"/>
    <lineage>
        <taxon>Bacteria</taxon>
        <taxon>Bacillati</taxon>
        <taxon>Actinomycetota</taxon>
        <taxon>Actinomycetes</taxon>
        <taxon>Motilibacterales</taxon>
        <taxon>Motilibacteraceae</taxon>
        <taxon>Motilibacter</taxon>
    </lineage>
</organism>
<evidence type="ECO:0000313" key="4">
    <source>
        <dbReference type="EMBL" id="NHC14539.1"/>
    </source>
</evidence>
<proteinExistence type="inferred from homology"/>
<evidence type="ECO:0000256" key="2">
    <source>
        <dbReference type="SAM" id="MobiDB-lite"/>
    </source>
</evidence>